<dbReference type="InterPro" id="IPR013154">
    <property type="entry name" value="ADH-like_N"/>
</dbReference>
<evidence type="ECO:0000256" key="3">
    <source>
        <dbReference type="ARBA" id="ARBA00022723"/>
    </source>
</evidence>
<proteinExistence type="inferred from homology"/>
<keyword evidence="4" id="KW-0862">Zinc</keyword>
<keyword evidence="8" id="KW-1185">Reference proteome</keyword>
<dbReference type="Gene3D" id="3.90.180.10">
    <property type="entry name" value="Medium-chain alcohol dehydrogenases, catalytic domain"/>
    <property type="match status" value="1"/>
</dbReference>
<organism evidence="7 8">
    <name type="scientific">Rhizodiscina lignyota</name>
    <dbReference type="NCBI Taxonomy" id="1504668"/>
    <lineage>
        <taxon>Eukaryota</taxon>
        <taxon>Fungi</taxon>
        <taxon>Dikarya</taxon>
        <taxon>Ascomycota</taxon>
        <taxon>Pezizomycotina</taxon>
        <taxon>Dothideomycetes</taxon>
        <taxon>Pleosporomycetidae</taxon>
        <taxon>Aulographales</taxon>
        <taxon>Rhizodiscinaceae</taxon>
        <taxon>Rhizodiscina</taxon>
    </lineage>
</organism>
<keyword evidence="5" id="KW-0560">Oxidoreductase</keyword>
<sequence>MDGHTENSTIRAVQWNGNKNLKLAHINVSDLPPLKEGQVRVAPAWCGICGSDIGEWAHGPIFSVSATTVGHEMSGIIRETHPSVTSQHPNLKPGTRVAVHPIVSDGTCHRCLAHYSGGCENFSIRGIMLDGGMQELLNVEADKCFPLPDHIPLDVAALVEPVSVAWQGVKAGFKSAGVERTDRVLVLGTGPIGIATLACLKARGVDLGNVMVVGRNKARNAKALELGVKHLYDSSVCDVAATARQLFDEYGAEIVFDAVATQSTFDDGIAALRRAGTYVMYGIFHEPVTFDANQIMMRSLKIVGTICYADEDYPEVIDAMADGRISMNELKKWITGRVPLENAEEGGLKELVKNKAKHMKILIRVNELE</sequence>
<dbReference type="InterPro" id="IPR011032">
    <property type="entry name" value="GroES-like_sf"/>
</dbReference>
<dbReference type="InterPro" id="IPR020843">
    <property type="entry name" value="ER"/>
</dbReference>
<dbReference type="AlphaFoldDB" id="A0A9P4ICK7"/>
<dbReference type="SUPFAM" id="SSF51735">
    <property type="entry name" value="NAD(P)-binding Rossmann-fold domains"/>
    <property type="match status" value="1"/>
</dbReference>
<dbReference type="SMART" id="SM00829">
    <property type="entry name" value="PKS_ER"/>
    <property type="match status" value="1"/>
</dbReference>
<evidence type="ECO:0000256" key="2">
    <source>
        <dbReference type="ARBA" id="ARBA00008072"/>
    </source>
</evidence>
<name>A0A9P4ICK7_9PEZI</name>
<comment type="similarity">
    <text evidence="2">Belongs to the zinc-containing alcohol dehydrogenase family.</text>
</comment>
<evidence type="ECO:0000256" key="4">
    <source>
        <dbReference type="ARBA" id="ARBA00022833"/>
    </source>
</evidence>
<dbReference type="GO" id="GO:0034079">
    <property type="term" value="P:butanediol biosynthetic process"/>
    <property type="evidence" value="ECO:0007669"/>
    <property type="project" value="TreeGrafter"/>
</dbReference>
<gene>
    <name evidence="7" type="ORF">NA57DRAFT_77144</name>
</gene>
<feature type="domain" description="Enoyl reductase (ER)" evidence="6">
    <location>
        <begin position="19"/>
        <end position="363"/>
    </location>
</feature>
<evidence type="ECO:0000259" key="6">
    <source>
        <dbReference type="SMART" id="SM00829"/>
    </source>
</evidence>
<dbReference type="GO" id="GO:0005737">
    <property type="term" value="C:cytoplasm"/>
    <property type="evidence" value="ECO:0007669"/>
    <property type="project" value="TreeGrafter"/>
</dbReference>
<dbReference type="InterPro" id="IPR036291">
    <property type="entry name" value="NAD(P)-bd_dom_sf"/>
</dbReference>
<dbReference type="Pfam" id="PF08240">
    <property type="entry name" value="ADH_N"/>
    <property type="match status" value="1"/>
</dbReference>
<comment type="caution">
    <text evidence="7">The sequence shown here is derived from an EMBL/GenBank/DDBJ whole genome shotgun (WGS) entry which is preliminary data.</text>
</comment>
<comment type="cofactor">
    <cofactor evidence="1">
        <name>Zn(2+)</name>
        <dbReference type="ChEBI" id="CHEBI:29105"/>
    </cofactor>
</comment>
<dbReference type="EMBL" id="ML978127">
    <property type="protein sequence ID" value="KAF2098354.1"/>
    <property type="molecule type" value="Genomic_DNA"/>
</dbReference>
<protein>
    <submittedName>
        <fullName evidence="7">GroES-like protein</fullName>
    </submittedName>
</protein>
<dbReference type="GO" id="GO:0000721">
    <property type="term" value="F:(R,R)-butanediol dehydrogenase activity"/>
    <property type="evidence" value="ECO:0007669"/>
    <property type="project" value="TreeGrafter"/>
</dbReference>
<evidence type="ECO:0000256" key="5">
    <source>
        <dbReference type="ARBA" id="ARBA00023002"/>
    </source>
</evidence>
<dbReference type="OrthoDB" id="3941538at2759"/>
<dbReference type="SUPFAM" id="SSF50129">
    <property type="entry name" value="GroES-like"/>
    <property type="match status" value="1"/>
</dbReference>
<dbReference type="InterPro" id="IPR013149">
    <property type="entry name" value="ADH-like_C"/>
</dbReference>
<dbReference type="Gene3D" id="3.40.50.720">
    <property type="entry name" value="NAD(P)-binding Rossmann-like Domain"/>
    <property type="match status" value="1"/>
</dbReference>
<dbReference type="Proteomes" id="UP000799772">
    <property type="component" value="Unassembled WGS sequence"/>
</dbReference>
<evidence type="ECO:0000313" key="7">
    <source>
        <dbReference type="EMBL" id="KAF2098354.1"/>
    </source>
</evidence>
<dbReference type="Pfam" id="PF00107">
    <property type="entry name" value="ADH_zinc_N"/>
    <property type="match status" value="1"/>
</dbReference>
<evidence type="ECO:0000256" key="1">
    <source>
        <dbReference type="ARBA" id="ARBA00001947"/>
    </source>
</evidence>
<keyword evidence="3" id="KW-0479">Metal-binding</keyword>
<dbReference type="PANTHER" id="PTHR43161">
    <property type="entry name" value="SORBITOL DEHYDROGENASE"/>
    <property type="match status" value="1"/>
</dbReference>
<dbReference type="PANTHER" id="PTHR43161:SF23">
    <property type="entry name" value="(R,R)-BUTANEDIOL DEHYDROGENASE-RELATED"/>
    <property type="match status" value="1"/>
</dbReference>
<accession>A0A9P4ICK7</accession>
<reference evidence="7" key="1">
    <citation type="journal article" date="2020" name="Stud. Mycol.">
        <title>101 Dothideomycetes genomes: a test case for predicting lifestyles and emergence of pathogens.</title>
        <authorList>
            <person name="Haridas S."/>
            <person name="Albert R."/>
            <person name="Binder M."/>
            <person name="Bloem J."/>
            <person name="Labutti K."/>
            <person name="Salamov A."/>
            <person name="Andreopoulos B."/>
            <person name="Baker S."/>
            <person name="Barry K."/>
            <person name="Bills G."/>
            <person name="Bluhm B."/>
            <person name="Cannon C."/>
            <person name="Castanera R."/>
            <person name="Culley D."/>
            <person name="Daum C."/>
            <person name="Ezra D."/>
            <person name="Gonzalez J."/>
            <person name="Henrissat B."/>
            <person name="Kuo A."/>
            <person name="Liang C."/>
            <person name="Lipzen A."/>
            <person name="Lutzoni F."/>
            <person name="Magnuson J."/>
            <person name="Mondo S."/>
            <person name="Nolan M."/>
            <person name="Ohm R."/>
            <person name="Pangilinan J."/>
            <person name="Park H.-J."/>
            <person name="Ramirez L."/>
            <person name="Alfaro M."/>
            <person name="Sun H."/>
            <person name="Tritt A."/>
            <person name="Yoshinaga Y."/>
            <person name="Zwiers L.-H."/>
            <person name="Turgeon B."/>
            <person name="Goodwin S."/>
            <person name="Spatafora J."/>
            <person name="Crous P."/>
            <person name="Grigoriev I."/>
        </authorList>
    </citation>
    <scope>NUCLEOTIDE SEQUENCE</scope>
    <source>
        <strain evidence="7">CBS 133067</strain>
    </source>
</reference>
<dbReference type="GO" id="GO:0046872">
    <property type="term" value="F:metal ion binding"/>
    <property type="evidence" value="ECO:0007669"/>
    <property type="project" value="UniProtKB-KW"/>
</dbReference>
<evidence type="ECO:0000313" key="8">
    <source>
        <dbReference type="Proteomes" id="UP000799772"/>
    </source>
</evidence>